<accession>A0ABV7YP27</accession>
<evidence type="ECO:0000256" key="7">
    <source>
        <dbReference type="ARBA" id="ARBA00022801"/>
    </source>
</evidence>
<feature type="chain" id="PRO_5047381393" evidence="11">
    <location>
        <begin position="36"/>
        <end position="1027"/>
    </location>
</feature>
<dbReference type="InterPro" id="IPR050371">
    <property type="entry name" value="Fungal_virulence_M36"/>
</dbReference>
<keyword evidence="10" id="KW-0865">Zymogen</keyword>
<evidence type="ECO:0000256" key="8">
    <source>
        <dbReference type="ARBA" id="ARBA00022833"/>
    </source>
</evidence>
<evidence type="ECO:0000256" key="4">
    <source>
        <dbReference type="ARBA" id="ARBA00022525"/>
    </source>
</evidence>
<keyword evidence="4" id="KW-0964">Secreted</keyword>
<dbReference type="InterPro" id="IPR027268">
    <property type="entry name" value="Peptidase_M4/M1_CTD_sf"/>
</dbReference>
<keyword evidence="5" id="KW-0645">Protease</keyword>
<evidence type="ECO:0000256" key="5">
    <source>
        <dbReference type="ARBA" id="ARBA00022670"/>
    </source>
</evidence>
<keyword evidence="7" id="KW-0378">Hydrolase</keyword>
<comment type="caution">
    <text evidence="12">The sequence shown here is derived from an EMBL/GenBank/DDBJ whole genome shotgun (WGS) entry which is preliminary data.</text>
</comment>
<protein>
    <submittedName>
        <fullName evidence="12">M36 family metallopeptidase</fullName>
    </submittedName>
</protein>
<dbReference type="RefSeq" id="WP_205121140.1">
    <property type="nucleotide sequence ID" value="NZ_JAFBCM010000001.1"/>
</dbReference>
<dbReference type="PANTHER" id="PTHR33478:SF1">
    <property type="entry name" value="EXTRACELLULAR METALLOPROTEINASE MEP"/>
    <property type="match status" value="1"/>
</dbReference>
<keyword evidence="9" id="KW-0482">Metalloprotease</keyword>
<dbReference type="Pfam" id="PF02128">
    <property type="entry name" value="Peptidase_M36"/>
    <property type="match status" value="1"/>
</dbReference>
<sequence length="1027" mass="106222">MRAPRTRCTDVLRRAPILALATAALVVSVHQPAQADGASTNRPGTLLNSSGVPAADSLSTDHREGRIGPTDAQRARVTELGATARWTKFGTVATLSPTTPDKPLAQGREGDPAAVARGFVDANRVLFRQNAQSVDQLEVVTNAPLPGTTTPASVVVLRERFGGIPAGAGGLITIAVAGNRVEYASSSAYGAASTPAKPTLTAITAWRAAARSLGRQLPGNAVRPLQTPTDPRQWATFTVAGLAQVQQVRLTAVGVPGQGVRPAYETNVVDVQNGTALAATSFVDAVTGAILVRANRVDALTGKVQKAPPSGFDALTGKVQKAPPSGCDATLTGCGVRLSSGPVNAISSMLAGGPQGDNGLGGLGGSQGENAITTEAWSSPLSAAGASSPPYGSPAPSREFADVWRTSGCDVANLTPGGNDIDAAVKEVFTRHNALHDWTYDLGFTERTANLQRASATSGDPEVGYVQSGALTGGYPTYLGRNNANQATLQDGIPGITNLYLFQPVAAQWYGPCVDGAFDPTVVAHEYAHAVTERLAAGPDLGLSAPNAQGLGESWSDLIAAEYLLAHGETGRGEARATAIGGYVAGNPKRGIRNYPVGSSPLNFGNLGYDLAGPDAAADGEIWSAANWDVRAALIAKYDKAFPVANAELQQACAAGERPTAQCPGNRRWLQLVFDSLLLLQPDSGMPTARDALLAADRLRFGGANQAEIWQAFAHRGLGIAATLTPLGAARPDFTTPFGAEGTLLVKAVEASSGRPLAAAIRIGRYQAGTSPVTTTDARAGVPRHLHFVPGTYDLTWSAQGYGMGRARVTIVAGRTSWLTLHLSRNVASATNGARAAAEEPSAAGLIDDSEASAWSVTGRTPDAIGAAATIDLAGSAPQAVRSVRVSALPRSIAGTPSADGGMRFASLRSFALEACSVACGTDAGWRRFYTSPADAFPAGRPRPVTPDLVFREFDVPDVSATQLRLVVLSTQCTGAPAYVSEQDTDPLSTSDCRASATVQDATVAELMAYGTDPASRRPSTAFDVWE</sequence>
<keyword evidence="6" id="KW-0479">Metal-binding</keyword>
<comment type="similarity">
    <text evidence="3">Belongs to the peptidase M36 family.</text>
</comment>
<evidence type="ECO:0000256" key="1">
    <source>
        <dbReference type="ARBA" id="ARBA00001947"/>
    </source>
</evidence>
<evidence type="ECO:0000313" key="12">
    <source>
        <dbReference type="EMBL" id="MFC3765878.1"/>
    </source>
</evidence>
<comment type="cofactor">
    <cofactor evidence="1">
        <name>Zn(2+)</name>
        <dbReference type="ChEBI" id="CHEBI:29105"/>
    </cofactor>
</comment>
<evidence type="ECO:0000256" key="9">
    <source>
        <dbReference type="ARBA" id="ARBA00023049"/>
    </source>
</evidence>
<keyword evidence="8" id="KW-0862">Zinc</keyword>
<feature type="signal peptide" evidence="11">
    <location>
        <begin position="1"/>
        <end position="35"/>
    </location>
</feature>
<evidence type="ECO:0000256" key="6">
    <source>
        <dbReference type="ARBA" id="ARBA00022723"/>
    </source>
</evidence>
<reference evidence="13" key="1">
    <citation type="journal article" date="2019" name="Int. J. Syst. Evol. Microbiol.">
        <title>The Global Catalogue of Microorganisms (GCM) 10K type strain sequencing project: providing services to taxonomists for standard genome sequencing and annotation.</title>
        <authorList>
            <consortium name="The Broad Institute Genomics Platform"/>
            <consortium name="The Broad Institute Genome Sequencing Center for Infectious Disease"/>
            <person name="Wu L."/>
            <person name="Ma J."/>
        </authorList>
    </citation>
    <scope>NUCLEOTIDE SEQUENCE [LARGE SCALE GENOMIC DNA]</scope>
    <source>
        <strain evidence="13">CGMCC 4.7241</strain>
    </source>
</reference>
<keyword evidence="13" id="KW-1185">Reference proteome</keyword>
<evidence type="ECO:0000256" key="2">
    <source>
        <dbReference type="ARBA" id="ARBA00004613"/>
    </source>
</evidence>
<organism evidence="12 13">
    <name type="scientific">Tenggerimyces flavus</name>
    <dbReference type="NCBI Taxonomy" id="1708749"/>
    <lineage>
        <taxon>Bacteria</taxon>
        <taxon>Bacillati</taxon>
        <taxon>Actinomycetota</taxon>
        <taxon>Actinomycetes</taxon>
        <taxon>Propionibacteriales</taxon>
        <taxon>Nocardioidaceae</taxon>
        <taxon>Tenggerimyces</taxon>
    </lineage>
</organism>
<keyword evidence="11" id="KW-0732">Signal</keyword>
<proteinExistence type="inferred from homology"/>
<dbReference type="SUPFAM" id="SSF55486">
    <property type="entry name" value="Metalloproteases ('zincins'), catalytic domain"/>
    <property type="match status" value="1"/>
</dbReference>
<comment type="subcellular location">
    <subcellularLocation>
        <location evidence="2">Secreted</location>
    </subcellularLocation>
</comment>
<dbReference type="PANTHER" id="PTHR33478">
    <property type="entry name" value="EXTRACELLULAR METALLOPROTEINASE MEP"/>
    <property type="match status" value="1"/>
</dbReference>
<dbReference type="InterPro" id="IPR001842">
    <property type="entry name" value="Peptidase_M36"/>
</dbReference>
<dbReference type="Gene3D" id="1.10.390.10">
    <property type="entry name" value="Neutral Protease Domain 2"/>
    <property type="match status" value="1"/>
</dbReference>
<dbReference type="Proteomes" id="UP001595699">
    <property type="component" value="Unassembled WGS sequence"/>
</dbReference>
<evidence type="ECO:0000256" key="3">
    <source>
        <dbReference type="ARBA" id="ARBA00006006"/>
    </source>
</evidence>
<evidence type="ECO:0000256" key="10">
    <source>
        <dbReference type="ARBA" id="ARBA00023145"/>
    </source>
</evidence>
<evidence type="ECO:0000313" key="13">
    <source>
        <dbReference type="Proteomes" id="UP001595699"/>
    </source>
</evidence>
<gene>
    <name evidence="12" type="ORF">ACFOUW_33940</name>
</gene>
<dbReference type="EMBL" id="JBHRZH010000043">
    <property type="protein sequence ID" value="MFC3765878.1"/>
    <property type="molecule type" value="Genomic_DNA"/>
</dbReference>
<name>A0ABV7YP27_9ACTN</name>
<evidence type="ECO:0000256" key="11">
    <source>
        <dbReference type="SAM" id="SignalP"/>
    </source>
</evidence>
<dbReference type="Gene3D" id="3.10.170.10">
    <property type="match status" value="1"/>
</dbReference>